<accession>A0A2R4WY95</accession>
<evidence type="ECO:0000313" key="2">
    <source>
        <dbReference type="EMBL" id="AWB26503.1"/>
    </source>
</evidence>
<dbReference type="RefSeq" id="WP_108380872.1">
    <property type="nucleotide sequence ID" value="NZ_CP028858.1"/>
</dbReference>
<evidence type="ECO:0000313" key="3">
    <source>
        <dbReference type="Proteomes" id="UP000244727"/>
    </source>
</evidence>
<dbReference type="KEGG" id="harc:HARCEL1_01615"/>
<name>A0A2R4WY95_9EURY</name>
<dbReference type="EMBL" id="CP028858">
    <property type="protein sequence ID" value="AWB26503.1"/>
    <property type="molecule type" value="Genomic_DNA"/>
</dbReference>
<feature type="region of interest" description="Disordered" evidence="1">
    <location>
        <begin position="77"/>
        <end position="96"/>
    </location>
</feature>
<gene>
    <name evidence="2" type="ORF">HARCEL1_01615</name>
</gene>
<dbReference type="AlphaFoldDB" id="A0A2R4WY95"/>
<dbReference type="Proteomes" id="UP000244727">
    <property type="component" value="Chromosome"/>
</dbReference>
<protein>
    <submittedName>
        <fullName evidence="2">Uncharacterized protein</fullName>
    </submittedName>
</protein>
<sequence length="115" mass="12746">MERHEIRIADGDVEIEAESGWATVGSVEAVEALVGETYEIEYTSRQSATAWLNTDSEDRVTIELREALDEFALDPDRASDVLAEPTESGESGHSKRAETFADRLVEIFDLQGADR</sequence>
<organism evidence="2 3">
    <name type="scientific">Halococcoides cellulosivorans</name>
    <dbReference type="NCBI Taxonomy" id="1679096"/>
    <lineage>
        <taxon>Archaea</taxon>
        <taxon>Methanobacteriati</taxon>
        <taxon>Methanobacteriota</taxon>
        <taxon>Stenosarchaea group</taxon>
        <taxon>Halobacteria</taxon>
        <taxon>Halobacteriales</taxon>
        <taxon>Haloarculaceae</taxon>
        <taxon>Halococcoides</taxon>
    </lineage>
</organism>
<proteinExistence type="predicted"/>
<dbReference type="GeneID" id="36511164"/>
<evidence type="ECO:0000256" key="1">
    <source>
        <dbReference type="SAM" id="MobiDB-lite"/>
    </source>
</evidence>
<reference evidence="2 3" key="1">
    <citation type="submission" date="2018-04" db="EMBL/GenBank/DDBJ databases">
        <title>Halococcoides cellulosivorans gen. nov., sp. nov., an extremely halophilic cellulose-utilizing haloarchaeon from hypersaline lakes.</title>
        <authorList>
            <person name="Sorokin D.Y."/>
            <person name="Toshchakov S.V."/>
            <person name="Samarov N.I."/>
            <person name="Korzhenkov A."/>
            <person name="Kublanov I.V."/>
        </authorList>
    </citation>
    <scope>NUCLEOTIDE SEQUENCE [LARGE SCALE GENOMIC DNA]</scope>
    <source>
        <strain evidence="2 3">HArcel1</strain>
    </source>
</reference>
<keyword evidence="3" id="KW-1185">Reference proteome</keyword>